<comment type="caution">
    <text evidence="3">The sequence shown here is derived from an EMBL/GenBank/DDBJ whole genome shotgun (WGS) entry which is preliminary data.</text>
</comment>
<feature type="region of interest" description="Disordered" evidence="1">
    <location>
        <begin position="115"/>
        <end position="164"/>
    </location>
</feature>
<evidence type="ECO:0000313" key="3">
    <source>
        <dbReference type="EMBL" id="KAJ1254823.1"/>
    </source>
</evidence>
<dbReference type="AlphaFoldDB" id="A0A9W7XA17"/>
<feature type="domain" description="Myb/SANT-like" evidence="2">
    <location>
        <begin position="3"/>
        <end position="75"/>
    </location>
</feature>
<dbReference type="Proteomes" id="UP001164776">
    <property type="component" value="Unassembled WGS sequence"/>
</dbReference>
<evidence type="ECO:0000259" key="2">
    <source>
        <dbReference type="Pfam" id="PF12776"/>
    </source>
</evidence>
<dbReference type="InterPro" id="IPR024752">
    <property type="entry name" value="Myb/SANT-like_dom"/>
</dbReference>
<sequence length="232" mass="25749">MVNESLKTDKGFKEVQCNAVAKDLAEFAEVPVCGTQVYNHLRKWRAKWGKICRLKKLSGALWDDNNFMISLDQEQYNGHTKVRDSGSCRLNTPILHYQPMEAIFGGGVATGRYAMGSNEPLDIPPEDKTTDLDADTPNQVDEETIPTETKPKVEPTKRGKRKRVPNDEVTLMCGLTDAIKGFSAAMSDAILGLYQAVMNCPSFTREALMAALGHLTEKKAYGLMFVENDTRG</sequence>
<proteinExistence type="predicted"/>
<name>A0A9W7XA17_9POAL</name>
<evidence type="ECO:0000313" key="4">
    <source>
        <dbReference type="Proteomes" id="UP001164776"/>
    </source>
</evidence>
<reference evidence="3 4" key="1">
    <citation type="submission" date="2022-10" db="EMBL/GenBank/DDBJ databases">
        <title>WGS assembly of Paspalum vaginatum 540-79.</title>
        <authorList>
            <person name="Sun G."/>
            <person name="Wase N."/>
            <person name="Shu S."/>
            <person name="Jenkins J."/>
            <person name="Zhou B."/>
            <person name="Torres-Rodriguez J."/>
            <person name="Chen C."/>
            <person name="Sandor L."/>
            <person name="Plott C."/>
            <person name="Yoshinga Y."/>
            <person name="Daum C."/>
            <person name="Qi P."/>
            <person name="Barry K."/>
            <person name="Lipzen A."/>
            <person name="Berry L."/>
            <person name="Pedersen C."/>
            <person name="Gottilla T."/>
            <person name="Foltz A."/>
            <person name="Yu H."/>
            <person name="O'Malley R."/>
            <person name="Zhang C."/>
            <person name="Devos K."/>
            <person name="Sigmon B."/>
            <person name="Yu B."/>
            <person name="Obata T."/>
            <person name="Schmutz J."/>
            <person name="Schnable J."/>
        </authorList>
    </citation>
    <scope>NUCLEOTIDE SEQUENCE [LARGE SCALE GENOMIC DNA]</scope>
    <source>
        <strain evidence="4">cv. 540-79</strain>
    </source>
</reference>
<dbReference type="Pfam" id="PF12776">
    <property type="entry name" value="Myb_DNA-bind_3"/>
    <property type="match status" value="1"/>
</dbReference>
<gene>
    <name evidence="3" type="ORF">BS78_K322000</name>
</gene>
<organism evidence="3 4">
    <name type="scientific">Paspalum vaginatum</name>
    <name type="common">seashore paspalum</name>
    <dbReference type="NCBI Taxonomy" id="158149"/>
    <lineage>
        <taxon>Eukaryota</taxon>
        <taxon>Viridiplantae</taxon>
        <taxon>Streptophyta</taxon>
        <taxon>Embryophyta</taxon>
        <taxon>Tracheophyta</taxon>
        <taxon>Spermatophyta</taxon>
        <taxon>Magnoliopsida</taxon>
        <taxon>Liliopsida</taxon>
        <taxon>Poales</taxon>
        <taxon>Poaceae</taxon>
        <taxon>PACMAD clade</taxon>
        <taxon>Panicoideae</taxon>
        <taxon>Andropogonodae</taxon>
        <taxon>Paspaleae</taxon>
        <taxon>Paspalinae</taxon>
        <taxon>Paspalum</taxon>
    </lineage>
</organism>
<dbReference type="PANTHER" id="PTHR47127">
    <property type="entry name" value="10A19I.15"/>
    <property type="match status" value="1"/>
</dbReference>
<evidence type="ECO:0000256" key="1">
    <source>
        <dbReference type="SAM" id="MobiDB-lite"/>
    </source>
</evidence>
<keyword evidence="4" id="KW-1185">Reference proteome</keyword>
<dbReference type="EMBL" id="MU629889">
    <property type="protein sequence ID" value="KAJ1254823.1"/>
    <property type="molecule type" value="Genomic_DNA"/>
</dbReference>
<accession>A0A9W7XA17</accession>
<protein>
    <recommendedName>
        <fullName evidence="2">Myb/SANT-like domain-containing protein</fullName>
    </recommendedName>
</protein>
<dbReference type="OrthoDB" id="686674at2759"/>